<dbReference type="Gene3D" id="3.40.50.2000">
    <property type="entry name" value="Glycogen Phosphorylase B"/>
    <property type="match status" value="2"/>
</dbReference>
<comment type="caution">
    <text evidence="4">The sequence shown here is derived from an EMBL/GenBank/DDBJ whole genome shotgun (WGS) entry which is preliminary data.</text>
</comment>
<feature type="domain" description="Glycosyltransferase subfamily 4-like N-terminal" evidence="3">
    <location>
        <begin position="39"/>
        <end position="192"/>
    </location>
</feature>
<evidence type="ECO:0000313" key="5">
    <source>
        <dbReference type="Proteomes" id="UP001165384"/>
    </source>
</evidence>
<evidence type="ECO:0000256" key="1">
    <source>
        <dbReference type="ARBA" id="ARBA00022676"/>
    </source>
</evidence>
<sequence length="412" mass="45481">MRDDAPTSQGPTSSRKPHICFVAPNAWPVLSGQASIEVVGGAEVQQCILARLLVRNGYRVSMICLDYGQPKQAVVDNITVVRAYSADAGLPVLRFLHPRLSSIWQAMREVDADIYYQRSAGVITAVMAGFCRTYGKHSVYAGALDTDFIPGHQLIRYRRDRWLFERGLAAVDTVLAQNKIQQRNCREHYGRSAILIPSCYELPADASPGPGEYVLWVAMLRPHKRAELLLELARLLPQRRFVMIGGSNGPNDASYFEAIRSAANAMSNVEFMGFLPLAKVEPYFDRARVVVNTSTVEGMPNVFLQAWARGVPTLAFTEVSAQQGVISGHRVVIDPQAAANEVERLFVDDLYWSQASANCREHFVTTYAHGDELTHLLCIFDSLISDGNQGSAYAQSLHSVSTAAMCDAELPD</sequence>
<protein>
    <submittedName>
        <fullName evidence="4">Glycosyltransferase family 4 protein</fullName>
    </submittedName>
</protein>
<dbReference type="Pfam" id="PF13692">
    <property type="entry name" value="Glyco_trans_1_4"/>
    <property type="match status" value="1"/>
</dbReference>
<dbReference type="CDD" id="cd03801">
    <property type="entry name" value="GT4_PimA-like"/>
    <property type="match status" value="1"/>
</dbReference>
<proteinExistence type="predicted"/>
<dbReference type="InterPro" id="IPR028098">
    <property type="entry name" value="Glyco_trans_4-like_N"/>
</dbReference>
<dbReference type="PANTHER" id="PTHR12526:SF510">
    <property type="entry name" value="D-INOSITOL 3-PHOSPHATE GLYCOSYLTRANSFERASE"/>
    <property type="match status" value="1"/>
</dbReference>
<dbReference type="SUPFAM" id="SSF53756">
    <property type="entry name" value="UDP-Glycosyltransferase/glycogen phosphorylase"/>
    <property type="match status" value="1"/>
</dbReference>
<evidence type="ECO:0000259" key="3">
    <source>
        <dbReference type="Pfam" id="PF13439"/>
    </source>
</evidence>
<dbReference type="PANTHER" id="PTHR12526">
    <property type="entry name" value="GLYCOSYLTRANSFERASE"/>
    <property type="match status" value="1"/>
</dbReference>
<gene>
    <name evidence="4" type="ORF">LZ012_14895</name>
</gene>
<dbReference type="Proteomes" id="UP001165384">
    <property type="component" value="Unassembled WGS sequence"/>
</dbReference>
<name>A0ABS9K556_9RHOO</name>
<keyword evidence="2" id="KW-0808">Transferase</keyword>
<organism evidence="4 5">
    <name type="scientific">Dechloromonas hankyongensis</name>
    <dbReference type="NCBI Taxonomy" id="2908002"/>
    <lineage>
        <taxon>Bacteria</taxon>
        <taxon>Pseudomonadati</taxon>
        <taxon>Pseudomonadota</taxon>
        <taxon>Betaproteobacteria</taxon>
        <taxon>Rhodocyclales</taxon>
        <taxon>Azonexaceae</taxon>
        <taxon>Dechloromonas</taxon>
    </lineage>
</organism>
<evidence type="ECO:0000256" key="2">
    <source>
        <dbReference type="ARBA" id="ARBA00022679"/>
    </source>
</evidence>
<dbReference type="EMBL" id="JAKLTN010000002">
    <property type="protein sequence ID" value="MCG2578280.1"/>
    <property type="molecule type" value="Genomic_DNA"/>
</dbReference>
<keyword evidence="5" id="KW-1185">Reference proteome</keyword>
<dbReference type="Pfam" id="PF13439">
    <property type="entry name" value="Glyco_transf_4"/>
    <property type="match status" value="1"/>
</dbReference>
<accession>A0ABS9K556</accession>
<evidence type="ECO:0000313" key="4">
    <source>
        <dbReference type="EMBL" id="MCG2578280.1"/>
    </source>
</evidence>
<keyword evidence="1" id="KW-0328">Glycosyltransferase</keyword>
<reference evidence="4" key="1">
    <citation type="submission" date="2022-01" db="EMBL/GenBank/DDBJ databases">
        <authorList>
            <person name="Jo J.-H."/>
            <person name="Im W.-T."/>
        </authorList>
    </citation>
    <scope>NUCLEOTIDE SEQUENCE</scope>
    <source>
        <strain evidence="4">XY25</strain>
    </source>
</reference>
<dbReference type="RefSeq" id="WP_275711612.1">
    <property type="nucleotide sequence ID" value="NZ_JAKLTN010000002.1"/>
</dbReference>